<comment type="caution">
    <text evidence="2">The sequence shown here is derived from an EMBL/GenBank/DDBJ whole genome shotgun (WGS) entry which is preliminary data.</text>
</comment>
<dbReference type="EMBL" id="RYCF01000048">
    <property type="protein sequence ID" value="MQK25574.1"/>
    <property type="molecule type" value="Genomic_DNA"/>
</dbReference>
<sequence>MSATTKPTRKKFRVAVSGATVDGREIRPDHLRDAAASYSPDVYCARVNVEHYLSLYPGSEFGAMGDVTALSAEDITEGPLAGRTALYAEIEPSAQMKALTDAGKKVYSSIELHPQFALNGKAYVVGLAMTDTPASLGTERLKFAAQQRQQVHAFNNKQGESAMFSDAIEAEVIELAEQRGDEGKQWFSRVMSILTKNHKTDSEQFSQVREVVEGVATSQADLIDQVVELKSMRAGDAKTIQKLTSDLENLKGTLAQQDANTFSRQPAQGGNSGVEQADY</sequence>
<proteinExistence type="predicted"/>
<organism evidence="2 3">
    <name type="scientific">Escherichia coli</name>
    <dbReference type="NCBI Taxonomy" id="562"/>
    <lineage>
        <taxon>Bacteria</taxon>
        <taxon>Pseudomonadati</taxon>
        <taxon>Pseudomonadota</taxon>
        <taxon>Gammaproteobacteria</taxon>
        <taxon>Enterobacterales</taxon>
        <taxon>Enterobacteriaceae</taxon>
        <taxon>Escherichia</taxon>
    </lineage>
</organism>
<feature type="region of interest" description="Disordered" evidence="1">
    <location>
        <begin position="258"/>
        <end position="279"/>
    </location>
</feature>
<evidence type="ECO:0000313" key="2">
    <source>
        <dbReference type="EMBL" id="MQK25574.1"/>
    </source>
</evidence>
<reference evidence="2 3" key="1">
    <citation type="journal article" date="2019" name="Environ. Health Perspect.">
        <title>Inter-host Transmission of Carbapenemase-Producing Escherichia coli among Humans and Backyard Animals.</title>
        <authorList>
            <person name="Li J."/>
            <person name="Bi Z."/>
            <person name="Ma S."/>
            <person name="Chen B."/>
            <person name="Cai C."/>
            <person name="He J."/>
            <person name="Schwarz S."/>
            <person name="Sun C."/>
            <person name="Zhou Y."/>
            <person name="Yin J."/>
            <person name="Hulth A."/>
            <person name="Wang Y."/>
            <person name="Shen Z."/>
            <person name="Wang S."/>
            <person name="Wu C."/>
            <person name="Nilsson L.E."/>
            <person name="Walsh T.R."/>
            <person name="Borjesson S."/>
            <person name="Shen J."/>
            <person name="Sun Q."/>
            <person name="Wang Y."/>
        </authorList>
    </citation>
    <scope>NUCLEOTIDE SEQUENCE [LARGE SCALE GENOMIC DNA]</scope>
    <source>
        <strain evidence="2 3">A016f</strain>
    </source>
</reference>
<dbReference type="Pfam" id="PF05929">
    <property type="entry name" value="Phage_GPO"/>
    <property type="match status" value="1"/>
</dbReference>
<dbReference type="InterPro" id="IPR009228">
    <property type="entry name" value="Capsid_scaffold_GpO"/>
</dbReference>
<dbReference type="RefSeq" id="WP_063501826.1">
    <property type="nucleotide sequence ID" value="NZ_CP058308.1"/>
</dbReference>
<dbReference type="AlphaFoldDB" id="A0A5P0JAI6"/>
<name>A0A5P0JAI6_ECOLX</name>
<dbReference type="Proteomes" id="UP000359125">
    <property type="component" value="Unassembled WGS sequence"/>
</dbReference>
<gene>
    <name evidence="2" type="ORF">EIZ93_14875</name>
</gene>
<feature type="compositionally biased region" description="Polar residues" evidence="1">
    <location>
        <begin position="258"/>
        <end position="269"/>
    </location>
</feature>
<evidence type="ECO:0000313" key="3">
    <source>
        <dbReference type="Proteomes" id="UP000359125"/>
    </source>
</evidence>
<evidence type="ECO:0000256" key="1">
    <source>
        <dbReference type="SAM" id="MobiDB-lite"/>
    </source>
</evidence>
<accession>A0A5P0JAI6</accession>
<protein>
    <submittedName>
        <fullName evidence="2">GPO family capsid scaffolding protein</fullName>
    </submittedName>
</protein>